<dbReference type="GeneID" id="87948874"/>
<evidence type="ECO:0000313" key="1">
    <source>
        <dbReference type="EMBL" id="WQF87360.1"/>
    </source>
</evidence>
<name>A0AAX4IVQ1_9PEZI</name>
<gene>
    <name evidence="1" type="ORF">CDEST_12374</name>
</gene>
<protein>
    <submittedName>
        <fullName evidence="1">Uncharacterized protein</fullName>
    </submittedName>
</protein>
<sequence length="179" mass="20224">MHINLPSLLCTAQMRNLRYHLPAPFLIRHIGQSQPDMRHPIPGEPISKNDGQASEMVYLFTIDLGIKSHLPSHNSNRSRCETSPEQVVMVLSNRSGPSSPMRTCFDPGQGRCSIPGRSLTRRSQRSQLTSILLHSNNSYSRSCPLGRFLVLVGNYYRVSLEFSRSYSIKILTNKEKAKK</sequence>
<accession>A0AAX4IVQ1</accession>
<dbReference type="AlphaFoldDB" id="A0AAX4IVQ1"/>
<organism evidence="1 2">
    <name type="scientific">Colletotrichum destructivum</name>
    <dbReference type="NCBI Taxonomy" id="34406"/>
    <lineage>
        <taxon>Eukaryota</taxon>
        <taxon>Fungi</taxon>
        <taxon>Dikarya</taxon>
        <taxon>Ascomycota</taxon>
        <taxon>Pezizomycotina</taxon>
        <taxon>Sordariomycetes</taxon>
        <taxon>Hypocreomycetidae</taxon>
        <taxon>Glomerellales</taxon>
        <taxon>Glomerellaceae</taxon>
        <taxon>Colletotrichum</taxon>
        <taxon>Colletotrichum destructivum species complex</taxon>
    </lineage>
</organism>
<reference evidence="2" key="1">
    <citation type="journal article" date="2023" name="bioRxiv">
        <title>Complete genome of the Medicago anthracnose fungus, Colletotrichum destructivum, reveals a mini-chromosome-like region within a core chromosome.</title>
        <authorList>
            <person name="Lapalu N."/>
            <person name="Simon A."/>
            <person name="Lu A."/>
            <person name="Plaumann P.-L."/>
            <person name="Amselem J."/>
            <person name="Pigne S."/>
            <person name="Auger A."/>
            <person name="Koch C."/>
            <person name="Dallery J.-F."/>
            <person name="O'Connell R.J."/>
        </authorList>
    </citation>
    <scope>NUCLEOTIDE SEQUENCE [LARGE SCALE GENOMIC DNA]</scope>
    <source>
        <strain evidence="2">CBS 520.97</strain>
    </source>
</reference>
<evidence type="ECO:0000313" key="2">
    <source>
        <dbReference type="Proteomes" id="UP001322277"/>
    </source>
</evidence>
<dbReference type="KEGG" id="cdet:87948874"/>
<dbReference type="EMBL" id="CP137312">
    <property type="protein sequence ID" value="WQF87360.1"/>
    <property type="molecule type" value="Genomic_DNA"/>
</dbReference>
<dbReference type="RefSeq" id="XP_062784581.1">
    <property type="nucleotide sequence ID" value="XM_062928530.1"/>
</dbReference>
<keyword evidence="2" id="KW-1185">Reference proteome</keyword>
<dbReference type="Proteomes" id="UP001322277">
    <property type="component" value="Chromosome 8"/>
</dbReference>
<proteinExistence type="predicted"/>